<dbReference type="EMBL" id="SHKO01000001">
    <property type="protein sequence ID" value="RZT99270.1"/>
    <property type="molecule type" value="Genomic_DNA"/>
</dbReference>
<dbReference type="Proteomes" id="UP000293398">
    <property type="component" value="Unassembled WGS sequence"/>
</dbReference>
<proteinExistence type="predicted"/>
<protein>
    <submittedName>
        <fullName evidence="2">DNA-binding transcriptional regulator YiaG</fullName>
    </submittedName>
</protein>
<gene>
    <name evidence="2" type="ORF">EV681_1053</name>
</gene>
<dbReference type="RefSeq" id="WP_165392947.1">
    <property type="nucleotide sequence ID" value="NZ_SHKO01000001.1"/>
</dbReference>
<name>A0A4Q7VRW6_9BURK</name>
<feature type="region of interest" description="Disordered" evidence="1">
    <location>
        <begin position="148"/>
        <end position="171"/>
    </location>
</feature>
<feature type="compositionally biased region" description="Polar residues" evidence="1">
    <location>
        <begin position="149"/>
        <end position="159"/>
    </location>
</feature>
<keyword evidence="3" id="KW-1185">Reference proteome</keyword>
<reference evidence="2 3" key="1">
    <citation type="submission" date="2019-02" db="EMBL/GenBank/DDBJ databases">
        <title>Genomic Encyclopedia of Type Strains, Phase IV (KMG-IV): sequencing the most valuable type-strain genomes for metagenomic binning, comparative biology and taxonomic classification.</title>
        <authorList>
            <person name="Goeker M."/>
        </authorList>
    </citation>
    <scope>NUCLEOTIDE SEQUENCE [LARGE SCALE GENOMIC DNA]</scope>
    <source>
        <strain evidence="2 3">DSM 23814</strain>
    </source>
</reference>
<keyword evidence="2" id="KW-0238">DNA-binding</keyword>
<accession>A0A4Q7VRW6</accession>
<evidence type="ECO:0000313" key="3">
    <source>
        <dbReference type="Proteomes" id="UP000293398"/>
    </source>
</evidence>
<dbReference type="AlphaFoldDB" id="A0A4Q7VRW6"/>
<organism evidence="2 3">
    <name type="scientific">Advenella incenata</name>
    <dbReference type="NCBI Taxonomy" id="267800"/>
    <lineage>
        <taxon>Bacteria</taxon>
        <taxon>Pseudomonadati</taxon>
        <taxon>Pseudomonadota</taxon>
        <taxon>Betaproteobacteria</taxon>
        <taxon>Burkholderiales</taxon>
        <taxon>Alcaligenaceae</taxon>
    </lineage>
</organism>
<dbReference type="GO" id="GO:0003677">
    <property type="term" value="F:DNA binding"/>
    <property type="evidence" value="ECO:0007669"/>
    <property type="project" value="UniProtKB-KW"/>
</dbReference>
<comment type="caution">
    <text evidence="2">The sequence shown here is derived from an EMBL/GenBank/DDBJ whole genome shotgun (WGS) entry which is preliminary data.</text>
</comment>
<evidence type="ECO:0000256" key="1">
    <source>
        <dbReference type="SAM" id="MobiDB-lite"/>
    </source>
</evidence>
<evidence type="ECO:0000313" key="2">
    <source>
        <dbReference type="EMBL" id="RZT99270.1"/>
    </source>
</evidence>
<sequence>MHPFVEGGLQNVWLSNGYRIKETRNGRSIVVHNPQGLKRTICSALCVKSVALSGAEFRYLCRELQMTCAVLCKRLALTESQLQEWESARQVPRHADTFIRIMYAVHLDRPERVQRLEARSVARDQTVYFLLRHTDRGWTLQETLEPPATATSVTQSKGQDPTLATDWDSLA</sequence>